<proteinExistence type="predicted"/>
<evidence type="ECO:0000313" key="1">
    <source>
        <dbReference type="EMBL" id="CZR53731.1"/>
    </source>
</evidence>
<accession>A0A1L7WLT8</accession>
<keyword evidence="2" id="KW-1185">Reference proteome</keyword>
<organism evidence="1 2">
    <name type="scientific">Phialocephala subalpina</name>
    <dbReference type="NCBI Taxonomy" id="576137"/>
    <lineage>
        <taxon>Eukaryota</taxon>
        <taxon>Fungi</taxon>
        <taxon>Dikarya</taxon>
        <taxon>Ascomycota</taxon>
        <taxon>Pezizomycotina</taxon>
        <taxon>Leotiomycetes</taxon>
        <taxon>Helotiales</taxon>
        <taxon>Mollisiaceae</taxon>
        <taxon>Phialocephala</taxon>
        <taxon>Phialocephala fortinii species complex</taxon>
    </lineage>
</organism>
<evidence type="ECO:0000313" key="2">
    <source>
        <dbReference type="Proteomes" id="UP000184330"/>
    </source>
</evidence>
<sequence length="269" mass="31244">MMASVLSNPLYQQLPRQFEEEQKWLDQELKQKNDELDEARKSWKRAASALNKLQVNVGQRFYKMTDDYLIERASKLGYDIRNFTFQYLDDGLSHAVATKKTKYLDLYMHPTTPGINTYETLLRSRRRRLSVVQAFIWRVLVGEVVDQFRWLGKPQVICGVWLRPQTKTNSLSPESPSTYIISDSEAERKFQRWRATTVDLILEKMDLKEGGDAYKKLEQQKQSIADQLREIIDPFLSKKANSYEEQLLEIIARAVDLVTGVSRQAAGVS</sequence>
<reference evidence="1 2" key="1">
    <citation type="submission" date="2016-03" db="EMBL/GenBank/DDBJ databases">
        <authorList>
            <person name="Ploux O."/>
        </authorList>
    </citation>
    <scope>NUCLEOTIDE SEQUENCE [LARGE SCALE GENOMIC DNA]</scope>
    <source>
        <strain evidence="1 2">UAMH 11012</strain>
    </source>
</reference>
<dbReference type="STRING" id="576137.A0A1L7WLT8"/>
<gene>
    <name evidence="1" type="ORF">PAC_03611</name>
</gene>
<dbReference type="Proteomes" id="UP000184330">
    <property type="component" value="Unassembled WGS sequence"/>
</dbReference>
<name>A0A1L7WLT8_9HELO</name>
<protein>
    <submittedName>
        <fullName evidence="1">Uncharacterized protein</fullName>
    </submittedName>
</protein>
<dbReference type="EMBL" id="FJOG01000004">
    <property type="protein sequence ID" value="CZR53731.1"/>
    <property type="molecule type" value="Genomic_DNA"/>
</dbReference>
<dbReference type="AlphaFoldDB" id="A0A1L7WLT8"/>
<dbReference type="OrthoDB" id="5213630at2759"/>